<dbReference type="PROSITE" id="PS50048">
    <property type="entry name" value="ZN2_CY6_FUNGAL_2"/>
    <property type="match status" value="1"/>
</dbReference>
<dbReference type="GO" id="GO:0008270">
    <property type="term" value="F:zinc ion binding"/>
    <property type="evidence" value="ECO:0007669"/>
    <property type="project" value="InterPro"/>
</dbReference>
<dbReference type="PANTHER" id="PTHR46910">
    <property type="entry name" value="TRANSCRIPTION FACTOR PDR1"/>
    <property type="match status" value="1"/>
</dbReference>
<evidence type="ECO:0000256" key="2">
    <source>
        <dbReference type="ARBA" id="ARBA00023242"/>
    </source>
</evidence>
<dbReference type="Gene3D" id="4.10.240.10">
    <property type="entry name" value="Zn(2)-C6 fungal-type DNA-binding domain"/>
    <property type="match status" value="1"/>
</dbReference>
<dbReference type="GO" id="GO:0000981">
    <property type="term" value="F:DNA-binding transcription factor activity, RNA polymerase II-specific"/>
    <property type="evidence" value="ECO:0007669"/>
    <property type="project" value="InterPro"/>
</dbReference>
<keyword evidence="1" id="KW-0479">Metal-binding</keyword>
<dbReference type="AlphaFoldDB" id="A0A4S2MRR3"/>
<protein>
    <recommendedName>
        <fullName evidence="4">Zn(2)-C6 fungal-type domain-containing protein</fullName>
    </recommendedName>
</protein>
<dbReference type="Pfam" id="PF00172">
    <property type="entry name" value="Zn_clus"/>
    <property type="match status" value="1"/>
</dbReference>
<reference evidence="5 6" key="1">
    <citation type="submission" date="2019-04" db="EMBL/GenBank/DDBJ databases">
        <title>Comparative genomics and transcriptomics to analyze fruiting body development in filamentous ascomycetes.</title>
        <authorList>
            <consortium name="DOE Joint Genome Institute"/>
            <person name="Lutkenhaus R."/>
            <person name="Traeger S."/>
            <person name="Breuer J."/>
            <person name="Kuo A."/>
            <person name="Lipzen A."/>
            <person name="Pangilinan J."/>
            <person name="Dilworth D."/>
            <person name="Sandor L."/>
            <person name="Poggeler S."/>
            <person name="Barry K."/>
            <person name="Grigoriev I.V."/>
            <person name="Nowrousian M."/>
        </authorList>
    </citation>
    <scope>NUCLEOTIDE SEQUENCE [LARGE SCALE GENOMIC DNA]</scope>
    <source>
        <strain evidence="5 6">CBS 389.68</strain>
    </source>
</reference>
<feature type="region of interest" description="Disordered" evidence="3">
    <location>
        <begin position="239"/>
        <end position="275"/>
    </location>
</feature>
<dbReference type="OrthoDB" id="3921198at2759"/>
<dbReference type="GO" id="GO:0003677">
    <property type="term" value="F:DNA binding"/>
    <property type="evidence" value="ECO:0007669"/>
    <property type="project" value="InterPro"/>
</dbReference>
<dbReference type="CDD" id="cd12148">
    <property type="entry name" value="fungal_TF_MHR"/>
    <property type="match status" value="1"/>
</dbReference>
<feature type="region of interest" description="Disordered" evidence="3">
    <location>
        <begin position="809"/>
        <end position="908"/>
    </location>
</feature>
<dbReference type="STRING" id="341454.A0A4S2MRR3"/>
<accession>A0A4S2MRR3</accession>
<dbReference type="SUPFAM" id="SSF57701">
    <property type="entry name" value="Zn2/Cys6 DNA-binding domain"/>
    <property type="match status" value="1"/>
</dbReference>
<name>A0A4S2MRR3_9PEZI</name>
<dbReference type="Proteomes" id="UP000298138">
    <property type="component" value="Unassembled WGS sequence"/>
</dbReference>
<organism evidence="5 6">
    <name type="scientific">Ascodesmis nigricans</name>
    <dbReference type="NCBI Taxonomy" id="341454"/>
    <lineage>
        <taxon>Eukaryota</taxon>
        <taxon>Fungi</taxon>
        <taxon>Dikarya</taxon>
        <taxon>Ascomycota</taxon>
        <taxon>Pezizomycotina</taxon>
        <taxon>Pezizomycetes</taxon>
        <taxon>Pezizales</taxon>
        <taxon>Ascodesmidaceae</taxon>
        <taxon>Ascodesmis</taxon>
    </lineage>
</organism>
<feature type="compositionally biased region" description="Low complexity" evidence="3">
    <location>
        <begin position="815"/>
        <end position="841"/>
    </location>
</feature>
<evidence type="ECO:0000313" key="6">
    <source>
        <dbReference type="Proteomes" id="UP000298138"/>
    </source>
</evidence>
<gene>
    <name evidence="5" type="ORF">EX30DRAFT_397506</name>
</gene>
<dbReference type="InterPro" id="IPR050987">
    <property type="entry name" value="AtrR-like"/>
</dbReference>
<dbReference type="InterPro" id="IPR036864">
    <property type="entry name" value="Zn2-C6_fun-type_DNA-bd_sf"/>
</dbReference>
<evidence type="ECO:0000313" key="5">
    <source>
        <dbReference type="EMBL" id="TGZ78819.1"/>
    </source>
</evidence>
<dbReference type="SMART" id="SM00066">
    <property type="entry name" value="GAL4"/>
    <property type="match status" value="1"/>
</dbReference>
<dbReference type="PANTHER" id="PTHR46910:SF1">
    <property type="entry name" value="MISCELLANEOUS ZN(II)2CYS6 TRANSCRIPTION FACTOR (EUROFUNG)-RELATED"/>
    <property type="match status" value="1"/>
</dbReference>
<evidence type="ECO:0000256" key="3">
    <source>
        <dbReference type="SAM" id="MobiDB-lite"/>
    </source>
</evidence>
<feature type="compositionally biased region" description="Basic and acidic residues" evidence="3">
    <location>
        <begin position="1"/>
        <end position="10"/>
    </location>
</feature>
<dbReference type="PROSITE" id="PS00463">
    <property type="entry name" value="ZN2_CY6_FUNGAL_1"/>
    <property type="match status" value="1"/>
</dbReference>
<dbReference type="InParanoid" id="A0A4S2MRR3"/>
<keyword evidence="6" id="KW-1185">Reference proteome</keyword>
<feature type="compositionally biased region" description="Pro residues" evidence="3">
    <location>
        <begin position="58"/>
        <end position="68"/>
    </location>
</feature>
<proteinExistence type="predicted"/>
<dbReference type="GO" id="GO:0006351">
    <property type="term" value="P:DNA-templated transcription"/>
    <property type="evidence" value="ECO:0007669"/>
    <property type="project" value="InterPro"/>
</dbReference>
<keyword evidence="2" id="KW-0539">Nucleus</keyword>
<evidence type="ECO:0000259" key="4">
    <source>
        <dbReference type="PROSITE" id="PS50048"/>
    </source>
</evidence>
<sequence length="959" mass="106598">MPLLHRDDLHHRHRNNASLLPPEIRPSTSPPPPPYPSPLLRVPLPFSMSGSDLSQGQQPPPPTQPPVAPTHLQVHLEQAPPPPGGMAQTPILQPPLSLPQPAIQPPAQLPVYSRATTSCEPSEFSTPTGDEALQLLPEVAATGRPAGTRRPFQRRRRSRACDACRARKTKCDTPDSGPCSACAAASLVCKFSEGGEDRRRAGPARRIRHLEAQVAELTKKLQEAESQLAMVGVGTPRPIPGVPSISDASSPQFASSSAGTEQGWWGPHTQQHDPGGQGALDVFHQETAASRRSSIVAPHSQAMLDSNPNFIASYKRYLRALGYSAEIPNFDDPGTVRVPLLSEYPFSTTKGLPLDLRVLLPPKPLADRLLSIFNKTILQYTPIFCRERLQNMFERAWGRPLWEEDRESVRKVFCVVEMLMAVGSQMIEAPEEDLVGESADEPPHLQERTGWKYFHLGRKYADLNSPNYTTDDAMFLLLMSIYLDNASLPAPAWMITGSMARVCQDINIDKPPPSDIIDPLEIESRKRLFWAAYIQERKVCLKKGRRVIFRDSEIEVGLPQIMEPMTPESERSKGIGRPDSRIAEDVTGLTAESQDSLQCLRAQIHISRLCRDLGDVRLEEGGGLRDLQTIQSIDERLKTAWEEFPCYLTDLKNLEPLEMGALRPLFYLQYCRLLLYRFFTETSTKPNEPGQASSPGTTLRPEFRRVCLAQSVQVAKITAHLIFRTSKGPDFDRHYGLRTDELVQLQTFRAAIILLLGYCSHEPSLLAVSKEEVEICIRALHSVAAYHFSGKKLLQLFLSFARTFGYDSMSSERPQPQIKQEQMQQLQDEYVHQQQQQWGYQQPPPPPMSAHTQQQQPPTPQQPRYVNYPPMGWDPSMNMVPPDSAQDPRFGPPLPAQAPTDPAAMGPVGHGRRESILAAEEGNIQIDWDAIQQALHLDSAGAAGVAASPVAWGPGGYGQ</sequence>
<dbReference type="EMBL" id="ML220137">
    <property type="protein sequence ID" value="TGZ78819.1"/>
    <property type="molecule type" value="Genomic_DNA"/>
</dbReference>
<dbReference type="InterPro" id="IPR007219">
    <property type="entry name" value="XnlR_reg_dom"/>
</dbReference>
<feature type="domain" description="Zn(2)-C6 fungal-type" evidence="4">
    <location>
        <begin position="160"/>
        <end position="191"/>
    </location>
</feature>
<feature type="region of interest" description="Disordered" evidence="3">
    <location>
        <begin position="1"/>
        <end position="95"/>
    </location>
</feature>
<dbReference type="InterPro" id="IPR001138">
    <property type="entry name" value="Zn2Cys6_DnaBD"/>
</dbReference>
<feature type="compositionally biased region" description="Low complexity" evidence="3">
    <location>
        <begin position="244"/>
        <end position="258"/>
    </location>
</feature>
<evidence type="ECO:0000256" key="1">
    <source>
        <dbReference type="ARBA" id="ARBA00022723"/>
    </source>
</evidence>
<feature type="compositionally biased region" description="Pro residues" evidence="3">
    <location>
        <begin position="28"/>
        <end position="37"/>
    </location>
</feature>
<dbReference type="Pfam" id="PF04082">
    <property type="entry name" value="Fungal_trans"/>
    <property type="match status" value="1"/>
</dbReference>
<dbReference type="SMART" id="SM00906">
    <property type="entry name" value="Fungal_trans"/>
    <property type="match status" value="1"/>
</dbReference>
<dbReference type="CDD" id="cd00067">
    <property type="entry name" value="GAL4"/>
    <property type="match status" value="1"/>
</dbReference>